<dbReference type="Pfam" id="PF00356">
    <property type="entry name" value="LacI"/>
    <property type="match status" value="1"/>
</dbReference>
<dbReference type="Gene3D" id="1.10.260.40">
    <property type="entry name" value="lambda repressor-like DNA-binding domains"/>
    <property type="match status" value="1"/>
</dbReference>
<evidence type="ECO:0000259" key="5">
    <source>
        <dbReference type="PROSITE" id="PS50932"/>
    </source>
</evidence>
<feature type="domain" description="HTH lacI-type" evidence="5">
    <location>
        <begin position="4"/>
        <end position="59"/>
    </location>
</feature>
<gene>
    <name evidence="6" type="ORF">FB474_1179</name>
</gene>
<keyword evidence="3" id="KW-0804">Transcription</keyword>
<dbReference type="PANTHER" id="PTHR30146:SF138">
    <property type="entry name" value="TRANSCRIPTIONAL REGULATORY PROTEIN"/>
    <property type="match status" value="1"/>
</dbReference>
<dbReference type="PROSITE" id="PS50932">
    <property type="entry name" value="HTH_LACI_2"/>
    <property type="match status" value="1"/>
</dbReference>
<dbReference type="PANTHER" id="PTHR30146">
    <property type="entry name" value="LACI-RELATED TRANSCRIPTIONAL REPRESSOR"/>
    <property type="match status" value="1"/>
</dbReference>
<dbReference type="GO" id="GO:0003700">
    <property type="term" value="F:DNA-binding transcription factor activity"/>
    <property type="evidence" value="ECO:0007669"/>
    <property type="project" value="TreeGrafter"/>
</dbReference>
<dbReference type="GO" id="GO:0000976">
    <property type="term" value="F:transcription cis-regulatory region binding"/>
    <property type="evidence" value="ECO:0007669"/>
    <property type="project" value="TreeGrafter"/>
</dbReference>
<organism evidence="6 7">
    <name type="scientific">Oryzihumus leptocrescens</name>
    <dbReference type="NCBI Taxonomy" id="297536"/>
    <lineage>
        <taxon>Bacteria</taxon>
        <taxon>Bacillati</taxon>
        <taxon>Actinomycetota</taxon>
        <taxon>Actinomycetes</taxon>
        <taxon>Micrococcales</taxon>
        <taxon>Intrasporangiaceae</taxon>
        <taxon>Oryzihumus</taxon>
    </lineage>
</organism>
<sequence>MTRVTMQQVADAVGVTKMTVSNAYSRPERLSRGMRERILATAAELGYAGPDATARALARGRSGVVGVLLTDSPLEAFVDEVAVEFMAAIARGLSARALSMTLLAASRTPELVPARDLPMDGVVVYGCSADSEALNVVLERRLPTVIVDQALVEGTASVNIDDRGGARAAAAHLHALGHRRVAAISPAPVAGYRGHTTERLQGWREGLDGGHLDAVTAPGTLSAVDGAALARDLLSGPRRPTAVLCFSDTIAAGVLEAAGQLGLRVPEDLSVVGFDDSPLAARLRLTTVRQDVTAKGESVVDALLRAMDARVADRPLPVARTQLPTELVVRASTGPVPPDGPPAPARRSRRAGGRSPTSP</sequence>
<evidence type="ECO:0000313" key="7">
    <source>
        <dbReference type="Proteomes" id="UP000319514"/>
    </source>
</evidence>
<keyword evidence="7" id="KW-1185">Reference proteome</keyword>
<dbReference type="RefSeq" id="WP_141787784.1">
    <property type="nucleotide sequence ID" value="NZ_BAAAKX010000004.1"/>
</dbReference>
<dbReference type="CDD" id="cd01392">
    <property type="entry name" value="HTH_LacI"/>
    <property type="match status" value="1"/>
</dbReference>
<evidence type="ECO:0000256" key="1">
    <source>
        <dbReference type="ARBA" id="ARBA00023015"/>
    </source>
</evidence>
<dbReference type="Gene3D" id="3.40.50.2300">
    <property type="match status" value="2"/>
</dbReference>
<keyword evidence="2" id="KW-0238">DNA-binding</keyword>
<dbReference type="InterPro" id="IPR000843">
    <property type="entry name" value="HTH_LacI"/>
</dbReference>
<dbReference type="SUPFAM" id="SSF53822">
    <property type="entry name" value="Periplasmic binding protein-like I"/>
    <property type="match status" value="1"/>
</dbReference>
<name>A0A542ZHH6_9MICO</name>
<feature type="region of interest" description="Disordered" evidence="4">
    <location>
        <begin position="330"/>
        <end position="359"/>
    </location>
</feature>
<reference evidence="6 7" key="1">
    <citation type="submission" date="2019-06" db="EMBL/GenBank/DDBJ databases">
        <title>Sequencing the genomes of 1000 actinobacteria strains.</title>
        <authorList>
            <person name="Klenk H.-P."/>
        </authorList>
    </citation>
    <scope>NUCLEOTIDE SEQUENCE [LARGE SCALE GENOMIC DNA]</scope>
    <source>
        <strain evidence="6 7">DSM 18082</strain>
    </source>
</reference>
<dbReference type="InterPro" id="IPR046335">
    <property type="entry name" value="LacI/GalR-like_sensor"/>
</dbReference>
<dbReference type="Proteomes" id="UP000319514">
    <property type="component" value="Unassembled WGS sequence"/>
</dbReference>
<proteinExistence type="predicted"/>
<dbReference type="SMART" id="SM00354">
    <property type="entry name" value="HTH_LACI"/>
    <property type="match status" value="1"/>
</dbReference>
<dbReference type="OrthoDB" id="5171752at2"/>
<dbReference type="AlphaFoldDB" id="A0A542ZHH6"/>
<protein>
    <submittedName>
        <fullName evidence="6">LacI family transcriptional regulator</fullName>
    </submittedName>
</protein>
<evidence type="ECO:0000256" key="4">
    <source>
        <dbReference type="SAM" id="MobiDB-lite"/>
    </source>
</evidence>
<accession>A0A542ZHH6</accession>
<dbReference type="InterPro" id="IPR028082">
    <property type="entry name" value="Peripla_BP_I"/>
</dbReference>
<keyword evidence="1" id="KW-0805">Transcription regulation</keyword>
<evidence type="ECO:0000313" key="6">
    <source>
        <dbReference type="EMBL" id="TQL59813.1"/>
    </source>
</evidence>
<feature type="compositionally biased region" description="Pro residues" evidence="4">
    <location>
        <begin position="335"/>
        <end position="344"/>
    </location>
</feature>
<dbReference type="EMBL" id="VFOQ01000001">
    <property type="protein sequence ID" value="TQL59813.1"/>
    <property type="molecule type" value="Genomic_DNA"/>
</dbReference>
<dbReference type="InterPro" id="IPR010982">
    <property type="entry name" value="Lambda_DNA-bd_dom_sf"/>
</dbReference>
<comment type="caution">
    <text evidence="6">The sequence shown here is derived from an EMBL/GenBank/DDBJ whole genome shotgun (WGS) entry which is preliminary data.</text>
</comment>
<dbReference type="SUPFAM" id="SSF47413">
    <property type="entry name" value="lambda repressor-like DNA-binding domains"/>
    <property type="match status" value="1"/>
</dbReference>
<evidence type="ECO:0000256" key="3">
    <source>
        <dbReference type="ARBA" id="ARBA00023163"/>
    </source>
</evidence>
<dbReference type="Pfam" id="PF13377">
    <property type="entry name" value="Peripla_BP_3"/>
    <property type="match status" value="1"/>
</dbReference>
<evidence type="ECO:0000256" key="2">
    <source>
        <dbReference type="ARBA" id="ARBA00023125"/>
    </source>
</evidence>